<dbReference type="Gene3D" id="3.30.1370.110">
    <property type="match status" value="1"/>
</dbReference>
<dbReference type="InterPro" id="IPR053020">
    <property type="entry name" value="Smr_domain_protein"/>
</dbReference>
<organism evidence="2 3">
    <name type="scientific">Paramuricea clavata</name>
    <name type="common">Red gorgonian</name>
    <name type="synonym">Violescent sea-whip</name>
    <dbReference type="NCBI Taxonomy" id="317549"/>
    <lineage>
        <taxon>Eukaryota</taxon>
        <taxon>Metazoa</taxon>
        <taxon>Cnidaria</taxon>
        <taxon>Anthozoa</taxon>
        <taxon>Octocorallia</taxon>
        <taxon>Malacalcyonacea</taxon>
        <taxon>Plexauridae</taxon>
        <taxon>Paramuricea</taxon>
    </lineage>
</organism>
<proteinExistence type="predicted"/>
<dbReference type="Proteomes" id="UP001152795">
    <property type="component" value="Unassembled WGS sequence"/>
</dbReference>
<name>A0A6S7IQY5_PARCT</name>
<dbReference type="SMART" id="SM00463">
    <property type="entry name" value="SMR"/>
    <property type="match status" value="1"/>
</dbReference>
<evidence type="ECO:0000313" key="3">
    <source>
        <dbReference type="Proteomes" id="UP001152795"/>
    </source>
</evidence>
<evidence type="ECO:0000256" key="1">
    <source>
        <dbReference type="SAM" id="MobiDB-lite"/>
    </source>
</evidence>
<reference evidence="2" key="1">
    <citation type="submission" date="2020-04" db="EMBL/GenBank/DDBJ databases">
        <authorList>
            <person name="Alioto T."/>
            <person name="Alioto T."/>
            <person name="Gomez Garrido J."/>
        </authorList>
    </citation>
    <scope>NUCLEOTIDE SEQUENCE</scope>
    <source>
        <strain evidence="2">A484AB</strain>
    </source>
</reference>
<comment type="caution">
    <text evidence="2">The sequence shown here is derived from an EMBL/GenBank/DDBJ whole genome shotgun (WGS) entry which is preliminary data.</text>
</comment>
<evidence type="ECO:0000313" key="2">
    <source>
        <dbReference type="EMBL" id="CAB4020116.1"/>
    </source>
</evidence>
<accession>A0A6S7IQY5</accession>
<dbReference type="EMBL" id="CACRXK020010791">
    <property type="protein sequence ID" value="CAB4020116.1"/>
    <property type="molecule type" value="Genomic_DNA"/>
</dbReference>
<feature type="compositionally biased region" description="Polar residues" evidence="1">
    <location>
        <begin position="38"/>
        <end position="59"/>
    </location>
</feature>
<dbReference type="InterPro" id="IPR002625">
    <property type="entry name" value="Smr_dom"/>
</dbReference>
<protein>
    <submittedName>
        <fullName evidence="2">Uncharacterized protein</fullName>
    </submittedName>
</protein>
<dbReference type="OrthoDB" id="6943740at2759"/>
<keyword evidence="3" id="KW-1185">Reference proteome</keyword>
<sequence length="783" mass="89303">MGIFARIRGFFASCIRPSTSSSLNNEEYSRLPGPSVDSLPSNSSKQAPSTSTAGLNYDQVSNDYTSNRVRKPVYNKASISQHESSTATTASQPNIKPPYFLQTFISSLNSSQKGKPCFTPVSDVVYFNEWTACTAIILDESSHRLSPQHTLELSSDSHVEFRDCKLQDGCLQFSMKACNAETITIFFHIQKYADSFTLSKKICVRYDPCSTVQAEMTIKRINESSSGSNECVFQVSIIDVWGVIVSHESCKLEILSSGENEVIQKKRMHSEAGHIDFEITLRGKEPWSKDFVLIFNGQPIPNAEKIEVFDKLRGLCCRALEGNEYESIPDFIEFYGSHIFIPLSIGYDDGKFLPYNEDNCELLPGTCQILCRNAKRDEILGSGFAHVNKIAQDLQLREPPDIHEIQAENIVVIDLCNVHPNRYNMCKEVVQHLLRGLYYRKKASEAAAVRMEWKNRVATLSKLLGASPSMRVCRNFRDHFGNLMNRYNREACDELFTFFNFHRDVSEVDLHGLYVADEKKLEMLRLDLLRGLGNDKEIKKIVQQSKLESFNGQGKQALTNELLSGTCSAYKVKDFIKCCRDSGMSQKKLKVLEKDLVKRSERRKEVDEIIKTCRAEGDEAIRKLKVKLENFDLPKAIKNSTPWLEIIVGAGRHSRIKNEQNIRPKVEKLLKERNLQFTAVNKGSLVVTFQTYSGPEPCFGEYYCKKCDRSWKSSKSYVGKYQKCAHCEVNCWPVKQREKEKVVNYHHDVAVARQRKPHQSSRYQKRQKLDRPCNAGEEECVII</sequence>
<gene>
    <name evidence="2" type="ORF">PACLA_8A018752</name>
</gene>
<dbReference type="AlphaFoldDB" id="A0A6S7IQY5"/>
<dbReference type="PANTHER" id="PTHR47417:SF1">
    <property type="entry name" value="SMR DOMAIN-CONTAINING PROTEIN YPL199C"/>
    <property type="match status" value="1"/>
</dbReference>
<feature type="region of interest" description="Disordered" evidence="1">
    <location>
        <begin position="19"/>
        <end position="59"/>
    </location>
</feature>
<dbReference type="InterPro" id="IPR036063">
    <property type="entry name" value="Smr_dom_sf"/>
</dbReference>
<dbReference type="PANTHER" id="PTHR47417">
    <property type="entry name" value="SMR DOMAIN-CONTAINING PROTEIN YPL199C"/>
    <property type="match status" value="1"/>
</dbReference>
<dbReference type="SUPFAM" id="SSF160443">
    <property type="entry name" value="SMR domain-like"/>
    <property type="match status" value="1"/>
</dbReference>